<evidence type="ECO:0000256" key="1">
    <source>
        <dbReference type="ARBA" id="ARBA00006141"/>
    </source>
</evidence>
<dbReference type="OrthoDB" id="10260625at2759"/>
<dbReference type="SUPFAM" id="SSF48445">
    <property type="entry name" value="14-3-3 protein"/>
    <property type="match status" value="1"/>
</dbReference>
<dbReference type="SMART" id="SM00101">
    <property type="entry name" value="14_3_3"/>
    <property type="match status" value="1"/>
</dbReference>
<dbReference type="EMBL" id="LXWW01000006">
    <property type="protein sequence ID" value="OAO18111.1"/>
    <property type="molecule type" value="Genomic_DNA"/>
</dbReference>
<dbReference type="InterPro" id="IPR000308">
    <property type="entry name" value="14-3-3"/>
</dbReference>
<dbReference type="PRINTS" id="PR00305">
    <property type="entry name" value="1433ZETA"/>
</dbReference>
<sequence length="210" mass="24140">MSSSRDYVRMARIAEQADRMEDMKEYILQVVKSLPKGGHLSEKNDSCGECCTDIKKLMEYEMLCICAEVIDVINKYLLVDSDSTPEDIDDRLYYLKMQGDYYRYEAEFLEDDLRSDAVKHSQECYERALREATTHKVPACNSTLLGLNLNYSVFLYEITGQRELAMTLASKAFDDATDSLRATPEKEAKDTSLILQLLSDNMKLWSSEQE</sequence>
<organism evidence="3 4">
    <name type="scientific">Blastocystis sp. subtype 1 (strain ATCC 50177 / NandII)</name>
    <dbReference type="NCBI Taxonomy" id="478820"/>
    <lineage>
        <taxon>Eukaryota</taxon>
        <taxon>Sar</taxon>
        <taxon>Stramenopiles</taxon>
        <taxon>Bigyra</taxon>
        <taxon>Opalozoa</taxon>
        <taxon>Opalinata</taxon>
        <taxon>Blastocystidae</taxon>
        <taxon>Blastocystis</taxon>
    </lineage>
</organism>
<protein>
    <submittedName>
        <fullName evidence="3">14-3-3 protein-like protein</fullName>
    </submittedName>
</protein>
<dbReference type="AlphaFoldDB" id="A0A196SPK4"/>
<evidence type="ECO:0000313" key="3">
    <source>
        <dbReference type="EMBL" id="OAO18111.1"/>
    </source>
</evidence>
<dbReference type="CDD" id="cd08774">
    <property type="entry name" value="14-3-3"/>
    <property type="match status" value="1"/>
</dbReference>
<dbReference type="Proteomes" id="UP000078348">
    <property type="component" value="Unassembled WGS sequence"/>
</dbReference>
<dbReference type="Pfam" id="PF00244">
    <property type="entry name" value="14-3-3"/>
    <property type="match status" value="1"/>
</dbReference>
<gene>
    <name evidence="3" type="ORF">AV274_0146</name>
</gene>
<feature type="domain" description="14-3-3" evidence="2">
    <location>
        <begin position="5"/>
        <end position="210"/>
    </location>
</feature>
<dbReference type="Gene3D" id="1.20.190.20">
    <property type="entry name" value="14-3-3 domain"/>
    <property type="match status" value="1"/>
</dbReference>
<comment type="caution">
    <text evidence="3">The sequence shown here is derived from an EMBL/GenBank/DDBJ whole genome shotgun (WGS) entry which is preliminary data.</text>
</comment>
<reference evidence="3 4" key="1">
    <citation type="submission" date="2016-05" db="EMBL/GenBank/DDBJ databases">
        <title>Nuclear genome of Blastocystis sp. subtype 1 NandII.</title>
        <authorList>
            <person name="Gentekaki E."/>
            <person name="Curtis B."/>
            <person name="Stairs C."/>
            <person name="Eme L."/>
            <person name="Herman E."/>
            <person name="Klimes V."/>
            <person name="Arias M.C."/>
            <person name="Elias M."/>
            <person name="Hilliou F."/>
            <person name="Klute M."/>
            <person name="Malik S.-B."/>
            <person name="Pightling A."/>
            <person name="Rachubinski R."/>
            <person name="Salas D."/>
            <person name="Schlacht A."/>
            <person name="Suga H."/>
            <person name="Archibald J."/>
            <person name="Ball S.G."/>
            <person name="Clark G."/>
            <person name="Dacks J."/>
            <person name="Van Der Giezen M."/>
            <person name="Tsaousis A."/>
            <person name="Roger A."/>
        </authorList>
    </citation>
    <scope>NUCLEOTIDE SEQUENCE [LARGE SCALE GENOMIC DNA]</scope>
    <source>
        <strain evidence="4">ATCC 50177 / NandII</strain>
    </source>
</reference>
<evidence type="ECO:0000259" key="2">
    <source>
        <dbReference type="SMART" id="SM00101"/>
    </source>
</evidence>
<dbReference type="InterPro" id="IPR023410">
    <property type="entry name" value="14-3-3_domain"/>
</dbReference>
<evidence type="ECO:0000313" key="4">
    <source>
        <dbReference type="Proteomes" id="UP000078348"/>
    </source>
</evidence>
<comment type="similarity">
    <text evidence="1">Belongs to the 14-3-3 family.</text>
</comment>
<name>A0A196SPK4_BLAHN</name>
<dbReference type="InterPro" id="IPR036815">
    <property type="entry name" value="14-3-3_dom_sf"/>
</dbReference>
<proteinExistence type="inferred from homology"/>
<dbReference type="PANTHER" id="PTHR18860">
    <property type="entry name" value="14-3-3 PROTEIN"/>
    <property type="match status" value="1"/>
</dbReference>
<dbReference type="STRING" id="478820.A0A196SPK4"/>
<keyword evidence="4" id="KW-1185">Reference proteome</keyword>
<dbReference type="PIRSF" id="PIRSF000868">
    <property type="entry name" value="14-3-3"/>
    <property type="match status" value="1"/>
</dbReference>
<accession>A0A196SPK4</accession>